<comment type="caution">
    <text evidence="1">The sequence shown here is derived from an EMBL/GenBank/DDBJ whole genome shotgun (WGS) entry which is preliminary data.</text>
</comment>
<gene>
    <name evidence="1" type="ORF">SMGD1_0376</name>
</gene>
<dbReference type="HOGENOM" id="CLU_2453511_0_0_7"/>
<organism evidence="1 2">
    <name type="scientific">Sulfurimonas gotlandica (strain DSM 19862 / JCM 16533 / GD1)</name>
    <dbReference type="NCBI Taxonomy" id="929558"/>
    <lineage>
        <taxon>Bacteria</taxon>
        <taxon>Pseudomonadati</taxon>
        <taxon>Campylobacterota</taxon>
        <taxon>Epsilonproteobacteria</taxon>
        <taxon>Campylobacterales</taxon>
        <taxon>Sulfurimonadaceae</taxon>
        <taxon>Sulfurimonas</taxon>
    </lineage>
</organism>
<reference evidence="1 2" key="1">
    <citation type="journal article" date="2012" name="Proc. Natl. Acad. Sci. U.S.A.">
        <title>Genome and physiology of a model Epsilonproteobacterium responsible for sulfide detoxification in marine oxygen depletion zones.</title>
        <authorList>
            <person name="Grote J."/>
            <person name="Schott T."/>
            <person name="Bruckner C.G."/>
            <person name="Glockner F.O."/>
            <person name="Jost G."/>
            <person name="Teeling H."/>
            <person name="Labrenz M."/>
            <person name="Jurgens K."/>
        </authorList>
    </citation>
    <scope>NUCLEOTIDE SEQUENCE [LARGE SCALE GENOMIC DNA]</scope>
    <source>
        <strain evidence="1 2">GD1</strain>
    </source>
</reference>
<dbReference type="RefSeq" id="WP_008340031.1">
    <property type="nucleotide sequence ID" value="NZ_AFRZ01000001.1"/>
</dbReference>
<accession>B6BNU9</accession>
<proteinExistence type="predicted"/>
<dbReference type="Proteomes" id="UP000006431">
    <property type="component" value="Unassembled WGS sequence"/>
</dbReference>
<dbReference type="PATRIC" id="fig|929558.5.peg.374"/>
<sequence length="89" mass="10223">MAITYEENRATFASVIYEDEVVSFRDFLQGCAGDEVIFNFSECEDVHLAVLQLIMAYKKNYAVSYEFGDSKKLFQQVLEGFDTSENHCN</sequence>
<evidence type="ECO:0000313" key="2">
    <source>
        <dbReference type="Proteomes" id="UP000006431"/>
    </source>
</evidence>
<accession>H1FUD7</accession>
<name>B6BNU9_SULGG</name>
<protein>
    <submittedName>
        <fullName evidence="1">Uncharacterized protein</fullName>
    </submittedName>
</protein>
<evidence type="ECO:0000313" key="1">
    <source>
        <dbReference type="EMBL" id="EHP28903.1"/>
    </source>
</evidence>
<dbReference type="AlphaFoldDB" id="B6BNU9"/>
<dbReference type="STRING" id="929558.SMGD1_0376"/>
<keyword evidence="2" id="KW-1185">Reference proteome</keyword>
<dbReference type="EMBL" id="AFRZ01000001">
    <property type="protein sequence ID" value="EHP28903.1"/>
    <property type="molecule type" value="Genomic_DNA"/>
</dbReference>